<dbReference type="SUPFAM" id="SSF53738">
    <property type="entry name" value="Phosphoglucomutase, first 3 domains"/>
    <property type="match status" value="3"/>
</dbReference>
<keyword evidence="6" id="KW-0413">Isomerase</keyword>
<dbReference type="PANTHER" id="PTHR45745:SF1">
    <property type="entry name" value="PHOSPHOGLUCOMUTASE 2B-RELATED"/>
    <property type="match status" value="1"/>
</dbReference>
<dbReference type="Gene3D" id="3.30.310.50">
    <property type="entry name" value="Alpha-D-phosphohexomutase, C-terminal domain"/>
    <property type="match status" value="1"/>
</dbReference>
<dbReference type="Gene3D" id="3.40.120.10">
    <property type="entry name" value="Alpha-D-Glucose-1,6-Bisphosphate, subunit A, domain 3"/>
    <property type="match status" value="3"/>
</dbReference>
<dbReference type="InterPro" id="IPR005846">
    <property type="entry name" value="A-D-PHexomutase_a/b/a-III"/>
</dbReference>
<feature type="coiled-coil region" evidence="8">
    <location>
        <begin position="554"/>
        <end position="581"/>
    </location>
</feature>
<evidence type="ECO:0000259" key="10">
    <source>
        <dbReference type="Pfam" id="PF02879"/>
    </source>
</evidence>
<proteinExistence type="inferred from homology"/>
<evidence type="ECO:0000256" key="6">
    <source>
        <dbReference type="ARBA" id="ARBA00023235"/>
    </source>
</evidence>
<dbReference type="InterPro" id="IPR036900">
    <property type="entry name" value="A-D-PHexomutase_C_sf"/>
</dbReference>
<gene>
    <name evidence="12" type="ORF">IAB07_03025</name>
</gene>
<organism evidence="12 13">
    <name type="scientific">Candidatus Caccalectryoclostridium excrementigallinarum</name>
    <dbReference type="NCBI Taxonomy" id="2840710"/>
    <lineage>
        <taxon>Bacteria</taxon>
        <taxon>Bacillati</taxon>
        <taxon>Bacillota</taxon>
        <taxon>Clostridia</taxon>
        <taxon>Christensenellales</taxon>
        <taxon>Christensenellaceae</taxon>
        <taxon>Christensenellaceae incertae sedis</taxon>
        <taxon>Candidatus Caccalectryoclostridium</taxon>
    </lineage>
</organism>
<dbReference type="Pfam" id="PF02878">
    <property type="entry name" value="PGM_PMM_I"/>
    <property type="match status" value="1"/>
</dbReference>
<evidence type="ECO:0000256" key="4">
    <source>
        <dbReference type="ARBA" id="ARBA00022723"/>
    </source>
</evidence>
<evidence type="ECO:0000259" key="11">
    <source>
        <dbReference type="Pfam" id="PF02880"/>
    </source>
</evidence>
<evidence type="ECO:0000256" key="8">
    <source>
        <dbReference type="SAM" id="Coils"/>
    </source>
</evidence>
<dbReference type="AlphaFoldDB" id="A0A9D1MMC8"/>
<dbReference type="InterPro" id="IPR016066">
    <property type="entry name" value="A-D-PHexomutase_CS"/>
</dbReference>
<reference evidence="12" key="2">
    <citation type="journal article" date="2021" name="PeerJ">
        <title>Extensive microbial diversity within the chicken gut microbiome revealed by metagenomics and culture.</title>
        <authorList>
            <person name="Gilroy R."/>
            <person name="Ravi A."/>
            <person name="Getino M."/>
            <person name="Pursley I."/>
            <person name="Horton D.L."/>
            <person name="Alikhan N.F."/>
            <person name="Baker D."/>
            <person name="Gharbi K."/>
            <person name="Hall N."/>
            <person name="Watson M."/>
            <person name="Adriaenssens E.M."/>
            <person name="Foster-Nyarko E."/>
            <person name="Jarju S."/>
            <person name="Secka A."/>
            <person name="Antonio M."/>
            <person name="Oren A."/>
            <person name="Chaudhuri R.R."/>
            <person name="La Ragione R."/>
            <person name="Hildebrand F."/>
            <person name="Pallen M.J."/>
        </authorList>
    </citation>
    <scope>NUCLEOTIDE SEQUENCE</scope>
    <source>
        <strain evidence="12">9366</strain>
    </source>
</reference>
<dbReference type="GO" id="GO:0005975">
    <property type="term" value="P:carbohydrate metabolic process"/>
    <property type="evidence" value="ECO:0007669"/>
    <property type="project" value="InterPro"/>
</dbReference>
<dbReference type="Pfam" id="PF02879">
    <property type="entry name" value="PGM_PMM_II"/>
    <property type="match status" value="1"/>
</dbReference>
<evidence type="ECO:0000256" key="3">
    <source>
        <dbReference type="ARBA" id="ARBA00022553"/>
    </source>
</evidence>
<evidence type="ECO:0000313" key="13">
    <source>
        <dbReference type="Proteomes" id="UP000824145"/>
    </source>
</evidence>
<feature type="domain" description="Alpha-D-phosphohexomutase alpha/beta/alpha" evidence="9">
    <location>
        <begin position="42"/>
        <end position="176"/>
    </location>
</feature>
<evidence type="ECO:0000256" key="5">
    <source>
        <dbReference type="ARBA" id="ARBA00022842"/>
    </source>
</evidence>
<dbReference type="Pfam" id="PF02880">
    <property type="entry name" value="PGM_PMM_III"/>
    <property type="match status" value="1"/>
</dbReference>
<feature type="domain" description="Alpha-D-phosphohexomutase alpha/beta/alpha" evidence="11">
    <location>
        <begin position="333"/>
        <end position="459"/>
    </location>
</feature>
<comment type="caution">
    <text evidence="12">The sequence shown here is derived from an EMBL/GenBank/DDBJ whole genome shotgun (WGS) entry which is preliminary data.</text>
</comment>
<keyword evidence="3" id="KW-0597">Phosphoprotein</keyword>
<evidence type="ECO:0000256" key="1">
    <source>
        <dbReference type="ARBA" id="ARBA00001946"/>
    </source>
</evidence>
<sequence>MTYSETFKLWEKSVDEKYRAEMEKIAADGDKEIKERFSLPLAFGTAGMRGVIGMGIGNMNEYTVARATEGLAKFIEDEEAKEKGVLISYDTRRMSFEFALTAAEVLGAHGVKVYLFEDVRPVPMCSFAVRYLGCKAGIMITASHNPKEYNGYKVYGEDGAQMSPEATARVVAYIEKAPYFGIPRQKAAISGREEIAGKDEFPLTENITVIGKSVDEKYYGELSKLSLSPEEVAKVGGQIKIVYSPLHGSGWKPVTTMLARMGINVDVVEEQKLPDPEFSTVSMPNPEQPEALALGIKLAGKTGSDIVIGTDPDCDRMGIAVKDKKGDFVTLTGNQIGCLLMDYVLGRCSARGELPENAAVVKTIVTSRLANRIAKDRGVKVYDVLTGFKFIGEKIKEWEGNGHRTFMFGFEESYGYLRGTHARDKDAVVASMLAAELTCYLKAHGKTVFDRLEELWEKYGFFRETSKSLVFKGLDGMEKMASIMEKLRKAPPVRLGEIDVKSVSDYSSSVKLYKDGKKELINLPKANVLKYDLGGDMWACVRPSGTEPKLKIYVSTVAENAEDAEALNKKIQQELEKECLL</sequence>
<dbReference type="InterPro" id="IPR005845">
    <property type="entry name" value="A-D-PHexomutase_a/b/a-II"/>
</dbReference>
<evidence type="ECO:0000256" key="7">
    <source>
        <dbReference type="RuleBase" id="RU004326"/>
    </source>
</evidence>
<evidence type="ECO:0000313" key="12">
    <source>
        <dbReference type="EMBL" id="HIU62727.1"/>
    </source>
</evidence>
<reference evidence="12" key="1">
    <citation type="submission" date="2020-10" db="EMBL/GenBank/DDBJ databases">
        <authorList>
            <person name="Gilroy R."/>
        </authorList>
    </citation>
    <scope>NUCLEOTIDE SEQUENCE</scope>
    <source>
        <strain evidence="12">9366</strain>
    </source>
</reference>
<dbReference type="PROSITE" id="PS00710">
    <property type="entry name" value="PGM_PMM"/>
    <property type="match status" value="1"/>
</dbReference>
<dbReference type="CDD" id="cd05799">
    <property type="entry name" value="PGM2"/>
    <property type="match status" value="1"/>
</dbReference>
<keyword evidence="4 7" id="KW-0479">Metal-binding</keyword>
<dbReference type="GO" id="GO:0006166">
    <property type="term" value="P:purine ribonucleoside salvage"/>
    <property type="evidence" value="ECO:0007669"/>
    <property type="project" value="TreeGrafter"/>
</dbReference>
<feature type="domain" description="Alpha-D-phosphohexomutase alpha/beta/alpha" evidence="10">
    <location>
        <begin position="233"/>
        <end position="326"/>
    </location>
</feature>
<keyword evidence="8" id="KW-0175">Coiled coil</keyword>
<dbReference type="InterPro" id="IPR016055">
    <property type="entry name" value="A-D-PHexomutase_a/b/a-I/II/III"/>
</dbReference>
<dbReference type="EMBL" id="DVNJ01000015">
    <property type="protein sequence ID" value="HIU62727.1"/>
    <property type="molecule type" value="Genomic_DNA"/>
</dbReference>
<dbReference type="Proteomes" id="UP000824145">
    <property type="component" value="Unassembled WGS sequence"/>
</dbReference>
<dbReference type="GO" id="GO:0008973">
    <property type="term" value="F:phosphopentomutase activity"/>
    <property type="evidence" value="ECO:0007669"/>
    <property type="project" value="TreeGrafter"/>
</dbReference>
<keyword evidence="5 7" id="KW-0460">Magnesium</keyword>
<dbReference type="InterPro" id="IPR005844">
    <property type="entry name" value="A-D-PHexomutase_a/b/a-I"/>
</dbReference>
<dbReference type="SUPFAM" id="SSF55957">
    <property type="entry name" value="Phosphoglucomutase, C-terminal domain"/>
    <property type="match status" value="1"/>
</dbReference>
<dbReference type="PANTHER" id="PTHR45745">
    <property type="entry name" value="PHOSPHOMANNOMUTASE 45A"/>
    <property type="match status" value="1"/>
</dbReference>
<dbReference type="GO" id="GO:0000287">
    <property type="term" value="F:magnesium ion binding"/>
    <property type="evidence" value="ECO:0007669"/>
    <property type="project" value="InterPro"/>
</dbReference>
<name>A0A9D1MMC8_9FIRM</name>
<evidence type="ECO:0000259" key="9">
    <source>
        <dbReference type="Pfam" id="PF02878"/>
    </source>
</evidence>
<comment type="cofactor">
    <cofactor evidence="1">
        <name>Mg(2+)</name>
        <dbReference type="ChEBI" id="CHEBI:18420"/>
    </cofactor>
</comment>
<comment type="similarity">
    <text evidence="2 7">Belongs to the phosphohexose mutase family.</text>
</comment>
<evidence type="ECO:0000256" key="2">
    <source>
        <dbReference type="ARBA" id="ARBA00010231"/>
    </source>
</evidence>
<accession>A0A9D1MMC8</accession>
<protein>
    <submittedName>
        <fullName evidence="12">Phospho-sugar mutase</fullName>
    </submittedName>
</protein>